<keyword evidence="2" id="KW-0808">Transferase</keyword>
<dbReference type="RefSeq" id="WP_127908050.1">
    <property type="nucleotide sequence ID" value="NZ_RQXX01000011.1"/>
</dbReference>
<name>A0A438AD04_9RHOB</name>
<dbReference type="Proteomes" id="UP000285908">
    <property type="component" value="Unassembled WGS sequence"/>
</dbReference>
<evidence type="ECO:0000313" key="3">
    <source>
        <dbReference type="Proteomes" id="UP000285908"/>
    </source>
</evidence>
<dbReference type="Pfam" id="PF13439">
    <property type="entry name" value="Glyco_transf_4"/>
    <property type="match status" value="1"/>
</dbReference>
<dbReference type="InterPro" id="IPR028098">
    <property type="entry name" value="Glyco_trans_4-like_N"/>
</dbReference>
<comment type="caution">
    <text evidence="2">The sequence shown here is derived from an EMBL/GenBank/DDBJ whole genome shotgun (WGS) entry which is preliminary data.</text>
</comment>
<dbReference type="Gene3D" id="3.40.50.2000">
    <property type="entry name" value="Glycogen Phosphorylase B"/>
    <property type="match status" value="2"/>
</dbReference>
<evidence type="ECO:0000313" key="2">
    <source>
        <dbReference type="EMBL" id="RVV96564.1"/>
    </source>
</evidence>
<proteinExistence type="predicted"/>
<accession>A0A438AD04</accession>
<feature type="domain" description="Glycosyltransferase subfamily 4-like N-terminal" evidence="1">
    <location>
        <begin position="53"/>
        <end position="151"/>
    </location>
</feature>
<dbReference type="CDD" id="cd03811">
    <property type="entry name" value="GT4_GT28_WabH-like"/>
    <property type="match status" value="1"/>
</dbReference>
<reference evidence="2 3" key="1">
    <citation type="submission" date="2018-11" db="EMBL/GenBank/DDBJ databases">
        <title>Mesobaculum littorinae gen. nov., sp. nov., isolated from Littorina scabra that represents a novel genus of the order Rhodobacteraceae.</title>
        <authorList>
            <person name="Li F."/>
        </authorList>
    </citation>
    <scope>NUCLEOTIDE SEQUENCE [LARGE SCALE GENOMIC DNA]</scope>
    <source>
        <strain evidence="2 3">M0103</strain>
    </source>
</reference>
<dbReference type="GO" id="GO:0016757">
    <property type="term" value="F:glycosyltransferase activity"/>
    <property type="evidence" value="ECO:0007669"/>
    <property type="project" value="UniProtKB-ARBA"/>
</dbReference>
<protein>
    <submittedName>
        <fullName evidence="2">Glycosyltransferase</fullName>
    </submittedName>
</protein>
<keyword evidence="3" id="KW-1185">Reference proteome</keyword>
<organism evidence="2 3">
    <name type="scientific">Mesobaculum littorinae</name>
    <dbReference type="NCBI Taxonomy" id="2486419"/>
    <lineage>
        <taxon>Bacteria</taxon>
        <taxon>Pseudomonadati</taxon>
        <taxon>Pseudomonadota</taxon>
        <taxon>Alphaproteobacteria</taxon>
        <taxon>Rhodobacterales</taxon>
        <taxon>Roseobacteraceae</taxon>
        <taxon>Mesobaculum</taxon>
    </lineage>
</organism>
<dbReference type="InterPro" id="IPR050194">
    <property type="entry name" value="Glycosyltransferase_grp1"/>
</dbReference>
<dbReference type="PANTHER" id="PTHR45947">
    <property type="entry name" value="SULFOQUINOVOSYL TRANSFERASE SQD2"/>
    <property type="match status" value="1"/>
</dbReference>
<dbReference type="OrthoDB" id="529131at2"/>
<dbReference type="AlphaFoldDB" id="A0A438AD04"/>
<dbReference type="Pfam" id="PF13692">
    <property type="entry name" value="Glyco_trans_1_4"/>
    <property type="match status" value="1"/>
</dbReference>
<gene>
    <name evidence="2" type="ORF">EKE94_18135</name>
</gene>
<dbReference type="PANTHER" id="PTHR45947:SF3">
    <property type="entry name" value="SULFOQUINOVOSYL TRANSFERASE SQD2"/>
    <property type="match status" value="1"/>
</dbReference>
<sequence>MAQLRILHLIDDTSPGGVMRMLDHMTGDPRLAALGHHEVVKVARGRAGRLTLEADLVISHMTLNWRSLPGLMSLRARHAHLPIVQIEHSYSGAFMQHNVTQRDRFVTMLRTAYALFDKVVAVSAGQGAWMEDFGLIHDRNLRVISPCVDLSAFLKLAAPAQPRPRVLGAIGRFDTQKGFGMLIEAFRRVECRDAELHMIGDGPERRRLEMLARGDARIRFLGFAADPAQAMARVDAVAMPSQWEPYGLVGLEARAAGRPLLAAKVDGLRDQIRGGAIAVNPGAPAWASAIKGLLSGAEAGQTDRARRDAADAGTRFAAGWAALTEELVGPAEIGAEADQTALQATATPERPRLVRVA</sequence>
<dbReference type="EMBL" id="RQXX01000011">
    <property type="protein sequence ID" value="RVV96564.1"/>
    <property type="molecule type" value="Genomic_DNA"/>
</dbReference>
<evidence type="ECO:0000259" key="1">
    <source>
        <dbReference type="Pfam" id="PF13439"/>
    </source>
</evidence>
<dbReference type="SUPFAM" id="SSF53756">
    <property type="entry name" value="UDP-Glycosyltransferase/glycogen phosphorylase"/>
    <property type="match status" value="1"/>
</dbReference>